<protein>
    <submittedName>
        <fullName evidence="1">Uncharacterized protein</fullName>
    </submittedName>
</protein>
<sequence>MFLSIGMRNKIDDAVIRNVEIFETKDKVIACTVDLKCQFNSVKPIGSTEDQISYYFSLVPVLSGFV</sequence>
<evidence type="ECO:0000313" key="2">
    <source>
        <dbReference type="Proteomes" id="UP000196708"/>
    </source>
</evidence>
<dbReference type="KEGG" id="vga:BSQ33_07200"/>
<name>A0A1Z2SED7_VIBGA</name>
<reference evidence="1 2" key="1">
    <citation type="submission" date="2016-12" db="EMBL/GenBank/DDBJ databases">
        <authorList>
            <person name="Song W.-J."/>
            <person name="Kurnit D.M."/>
        </authorList>
    </citation>
    <scope>NUCLEOTIDE SEQUENCE [LARGE SCALE GENOMIC DNA]</scope>
    <source>
        <strain evidence="1 2">ATCC 43942</strain>
    </source>
</reference>
<dbReference type="Proteomes" id="UP000196708">
    <property type="component" value="Chromosome 1"/>
</dbReference>
<organism evidence="1 2">
    <name type="scientific">Vibrio gazogenes</name>
    <dbReference type="NCBI Taxonomy" id="687"/>
    <lineage>
        <taxon>Bacteria</taxon>
        <taxon>Pseudomonadati</taxon>
        <taxon>Pseudomonadota</taxon>
        <taxon>Gammaproteobacteria</taxon>
        <taxon>Vibrionales</taxon>
        <taxon>Vibrionaceae</taxon>
        <taxon>Vibrio</taxon>
    </lineage>
</organism>
<evidence type="ECO:0000313" key="1">
    <source>
        <dbReference type="EMBL" id="ASA55508.1"/>
    </source>
</evidence>
<proteinExistence type="predicted"/>
<dbReference type="AlphaFoldDB" id="A0A1Z2SED7"/>
<accession>A0A1Z2SED7</accession>
<gene>
    <name evidence="1" type="ORF">BSQ33_07200</name>
</gene>
<dbReference type="EMBL" id="CP018835">
    <property type="protein sequence ID" value="ASA55508.1"/>
    <property type="molecule type" value="Genomic_DNA"/>
</dbReference>